<comment type="caution">
    <text evidence="6">The sequence shown here is derived from an EMBL/GenBank/DDBJ whole genome shotgun (WGS) entry which is preliminary data.</text>
</comment>
<name>A0A5D8QJA3_9THEO</name>
<gene>
    <name evidence="4 6" type="primary">fliE</name>
    <name evidence="6" type="ORF">FWJ32_00280</name>
</gene>
<reference evidence="6 7" key="1">
    <citation type="submission" date="2019-08" db="EMBL/GenBank/DDBJ databases">
        <title>Calorimonas adulescens gen. nov., sp. nov., an anaerobic thermophilic bacterium from Sakhalin hot spring.</title>
        <authorList>
            <person name="Khomyakova M.A."/>
            <person name="Merkel A.Y."/>
            <person name="Novikov A."/>
            <person name="Bonch-Osmolovskaya E.A."/>
            <person name="Slobodkin A.I."/>
        </authorList>
    </citation>
    <scope>NUCLEOTIDE SEQUENCE [LARGE SCALE GENOMIC DNA]</scope>
    <source>
        <strain evidence="6 7">A05MB</strain>
    </source>
</reference>
<dbReference type="GO" id="GO:0071973">
    <property type="term" value="P:bacterial-type flagellum-dependent cell motility"/>
    <property type="evidence" value="ECO:0007669"/>
    <property type="project" value="InterPro"/>
</dbReference>
<dbReference type="AlphaFoldDB" id="A0A5D8QJA3"/>
<evidence type="ECO:0000256" key="5">
    <source>
        <dbReference type="NCBIfam" id="TIGR00205"/>
    </source>
</evidence>
<dbReference type="Proteomes" id="UP000322976">
    <property type="component" value="Unassembled WGS sequence"/>
</dbReference>
<evidence type="ECO:0000313" key="6">
    <source>
        <dbReference type="EMBL" id="TZE83358.1"/>
    </source>
</evidence>
<organism evidence="6 7">
    <name type="scientific">Calorimonas adulescens</name>
    <dbReference type="NCBI Taxonomy" id="2606906"/>
    <lineage>
        <taxon>Bacteria</taxon>
        <taxon>Bacillati</taxon>
        <taxon>Bacillota</taxon>
        <taxon>Clostridia</taxon>
        <taxon>Thermoanaerobacterales</taxon>
        <taxon>Thermoanaerobacteraceae</taxon>
        <taxon>Calorimonas</taxon>
    </lineage>
</organism>
<dbReference type="PANTHER" id="PTHR34653:SF1">
    <property type="entry name" value="FLAGELLAR HOOK-BASAL BODY COMPLEX PROTEIN FLIE"/>
    <property type="match status" value="1"/>
</dbReference>
<keyword evidence="7" id="KW-1185">Reference proteome</keyword>
<keyword evidence="6" id="KW-0969">Cilium</keyword>
<dbReference type="HAMAP" id="MF_00724">
    <property type="entry name" value="FliE"/>
    <property type="match status" value="1"/>
</dbReference>
<dbReference type="PRINTS" id="PR01006">
    <property type="entry name" value="FLGHOOKFLIE"/>
</dbReference>
<evidence type="ECO:0000313" key="7">
    <source>
        <dbReference type="Proteomes" id="UP000322976"/>
    </source>
</evidence>
<evidence type="ECO:0000256" key="2">
    <source>
        <dbReference type="ARBA" id="ARBA00009272"/>
    </source>
</evidence>
<comment type="similarity">
    <text evidence="2 4">Belongs to the FliE family.</text>
</comment>
<dbReference type="EMBL" id="VTPS01000001">
    <property type="protein sequence ID" value="TZE83358.1"/>
    <property type="molecule type" value="Genomic_DNA"/>
</dbReference>
<dbReference type="RefSeq" id="WP_149543976.1">
    <property type="nucleotide sequence ID" value="NZ_VTPS01000001.1"/>
</dbReference>
<dbReference type="NCBIfam" id="TIGR00205">
    <property type="entry name" value="fliE"/>
    <property type="match status" value="1"/>
</dbReference>
<dbReference type="GO" id="GO:0005198">
    <property type="term" value="F:structural molecule activity"/>
    <property type="evidence" value="ECO:0007669"/>
    <property type="project" value="UniProtKB-UniRule"/>
</dbReference>
<evidence type="ECO:0000256" key="1">
    <source>
        <dbReference type="ARBA" id="ARBA00004117"/>
    </source>
</evidence>
<keyword evidence="6" id="KW-0282">Flagellum</keyword>
<sequence>MVNPINSIDDMSTLLTQKNSVSDNSFADILKDAVKKVNELQNKALDSDLRLSMGDAGQLHDVMIDSVKADLALELTIAIRNKALEAYQEIMRMQV</sequence>
<keyword evidence="6" id="KW-0966">Cell projection</keyword>
<evidence type="ECO:0000256" key="4">
    <source>
        <dbReference type="HAMAP-Rule" id="MF_00724"/>
    </source>
</evidence>
<dbReference type="Pfam" id="PF02049">
    <property type="entry name" value="FliE"/>
    <property type="match status" value="1"/>
</dbReference>
<evidence type="ECO:0000256" key="3">
    <source>
        <dbReference type="ARBA" id="ARBA00023143"/>
    </source>
</evidence>
<proteinExistence type="inferred from homology"/>
<comment type="subcellular location">
    <subcellularLocation>
        <location evidence="1 4">Bacterial flagellum basal body</location>
    </subcellularLocation>
</comment>
<dbReference type="GO" id="GO:0009425">
    <property type="term" value="C:bacterial-type flagellum basal body"/>
    <property type="evidence" value="ECO:0007669"/>
    <property type="project" value="UniProtKB-SubCell"/>
</dbReference>
<dbReference type="InterPro" id="IPR001624">
    <property type="entry name" value="FliE"/>
</dbReference>
<accession>A0A5D8QJA3</accession>
<keyword evidence="3 4" id="KW-0975">Bacterial flagellum</keyword>
<dbReference type="GO" id="GO:0003774">
    <property type="term" value="F:cytoskeletal motor activity"/>
    <property type="evidence" value="ECO:0007669"/>
    <property type="project" value="InterPro"/>
</dbReference>
<protein>
    <recommendedName>
        <fullName evidence="4 5">Flagellar hook-basal body complex protein FliE</fullName>
    </recommendedName>
</protein>
<dbReference type="PANTHER" id="PTHR34653">
    <property type="match status" value="1"/>
</dbReference>